<sequence length="226" mass="25721">MFMDIPTHIQQAVQSNNRPTGDRERDRFRKPAEVLTFFQIEAGDKVGELNAGRGYVSGIVAAAVGTDGLVYAHISPLSVKRWKGDPIEKRLKKFPQNNMHSVVGEMESPNFPIELDKILIIMTYHDSVWTKVNRDQMNQSVFDALSSGGIYGILDHHAQTGRGIDDCHSIHRIEKDFVVNEVLKAGFDLEDESDLLENPDDNLTDMVFEKHIRDRTSRFLLRFKKP</sequence>
<name>A0A381SHK4_9ZZZZ</name>
<protein>
    <recommendedName>
        <fullName evidence="3">Methyltransferase type 11 domain-containing protein</fullName>
    </recommendedName>
</protein>
<dbReference type="Gene3D" id="3.40.50.150">
    <property type="entry name" value="Vaccinia Virus protein VP39"/>
    <property type="match status" value="1"/>
</dbReference>
<dbReference type="EMBL" id="UINC01003059">
    <property type="protein sequence ID" value="SVA02954.1"/>
    <property type="molecule type" value="Genomic_DNA"/>
</dbReference>
<organism evidence="2">
    <name type="scientific">marine metagenome</name>
    <dbReference type="NCBI Taxonomy" id="408172"/>
    <lineage>
        <taxon>unclassified sequences</taxon>
        <taxon>metagenomes</taxon>
        <taxon>ecological metagenomes</taxon>
    </lineage>
</organism>
<reference evidence="2" key="1">
    <citation type="submission" date="2018-05" db="EMBL/GenBank/DDBJ databases">
        <authorList>
            <person name="Lanie J.A."/>
            <person name="Ng W.-L."/>
            <person name="Kazmierczak K.M."/>
            <person name="Andrzejewski T.M."/>
            <person name="Davidsen T.M."/>
            <person name="Wayne K.J."/>
            <person name="Tettelin H."/>
            <person name="Glass J.I."/>
            <person name="Rusch D."/>
            <person name="Podicherti R."/>
            <person name="Tsui H.-C.T."/>
            <person name="Winkler M.E."/>
        </authorList>
    </citation>
    <scope>NUCLEOTIDE SEQUENCE</scope>
</reference>
<evidence type="ECO:0000256" key="1">
    <source>
        <dbReference type="SAM" id="MobiDB-lite"/>
    </source>
</evidence>
<proteinExistence type="predicted"/>
<dbReference type="InterPro" id="IPR029063">
    <property type="entry name" value="SAM-dependent_MTases_sf"/>
</dbReference>
<evidence type="ECO:0008006" key="3">
    <source>
        <dbReference type="Google" id="ProtNLM"/>
    </source>
</evidence>
<accession>A0A381SHK4</accession>
<feature type="region of interest" description="Disordered" evidence="1">
    <location>
        <begin position="1"/>
        <end position="26"/>
    </location>
</feature>
<dbReference type="SUPFAM" id="SSF53335">
    <property type="entry name" value="S-adenosyl-L-methionine-dependent methyltransferases"/>
    <property type="match status" value="1"/>
</dbReference>
<gene>
    <name evidence="2" type="ORF">METZ01_LOCUS55808</name>
</gene>
<evidence type="ECO:0000313" key="2">
    <source>
        <dbReference type="EMBL" id="SVA02954.1"/>
    </source>
</evidence>
<dbReference type="AlphaFoldDB" id="A0A381SHK4"/>
<feature type="compositionally biased region" description="Polar residues" evidence="1">
    <location>
        <begin position="8"/>
        <end position="19"/>
    </location>
</feature>